<evidence type="ECO:0000313" key="4">
    <source>
        <dbReference type="Proteomes" id="UP001237642"/>
    </source>
</evidence>
<dbReference type="AlphaFoldDB" id="A0AAD8M0G9"/>
<gene>
    <name evidence="3" type="ORF">POM88_048445</name>
</gene>
<dbReference type="GO" id="GO:0019005">
    <property type="term" value="C:SCF ubiquitin ligase complex"/>
    <property type="evidence" value="ECO:0007669"/>
    <property type="project" value="TreeGrafter"/>
</dbReference>
<dbReference type="Gene3D" id="1.20.1280.50">
    <property type="match status" value="1"/>
</dbReference>
<feature type="domain" description="COI1 F-box" evidence="1">
    <location>
        <begin position="15"/>
        <end position="54"/>
    </location>
</feature>
<dbReference type="EMBL" id="JAUIZM010000011">
    <property type="protein sequence ID" value="KAK1355189.1"/>
    <property type="molecule type" value="Genomic_DNA"/>
</dbReference>
<sequence>MENPPPPPTTRSTTPFTDTVFECLIPYVTDPRDRDSVSTVCRSWNSLDALTRKHITIALCYTSTPHHLLNRFKHLESIKLKGKPRAAMFNLIPEDWGGYVKPWVDVFSKDFVCLKSLHFRRMIVKDEDLKVLAEARGGKVHVLKLDKCSGFSTDGLLHITRGCRNLRTLYLEESSIIEKDGEWLHELSLHNKVLETLNFYMTDLTKVSFADLESLAKNCRSLVSVKISDCEILDLVGFLRAAASLEEFAGGSFNDQPEQYFRVPIPPKLCFLGLTYMGKHEMPVLFSFASRLKKLDLLYALLDTEDHCCLLKKCPNLEILETRNVIGDRGLEVLGRCCKKLRRLRIERGADEQEMEDVEGVVSQRGLTALAEGCPELEYLAVYVSDITNASLESMGSHLKNLSDFRLVLLDQEENITDLPLDNGVRALLQGCLKLRRFALYLRPGGLTDEGLSYIGQYSQNVRWMLLGYVGESDAGLMAFSRGCPKLQKLEMRGCCFSETALAFAVLQLTSLRYLWVQGYRASPTNTDLLAMARPFWNIELIPARRDIGVDARGEPLGCEHPAHILAYYSLAGQRTDFPDTVIPLSPSSYLTW</sequence>
<dbReference type="Proteomes" id="UP001237642">
    <property type="component" value="Unassembled WGS sequence"/>
</dbReference>
<dbReference type="PANTHER" id="PTHR16134">
    <property type="entry name" value="F-BOX/TPR REPEAT PROTEIN POF3"/>
    <property type="match status" value="1"/>
</dbReference>
<comment type="caution">
    <text evidence="3">The sequence shown here is derived from an EMBL/GenBank/DDBJ whole genome shotgun (WGS) entry which is preliminary data.</text>
</comment>
<dbReference type="InterPro" id="IPR041101">
    <property type="entry name" value="Transp_inhibit"/>
</dbReference>
<dbReference type="FunFam" id="3.80.10.10:FF:000124">
    <property type="entry name" value="Coronatine-insensitive protein 1"/>
    <property type="match status" value="1"/>
</dbReference>
<evidence type="ECO:0000259" key="1">
    <source>
        <dbReference type="Pfam" id="PF18511"/>
    </source>
</evidence>
<protein>
    <submittedName>
        <fullName evidence="3">Coronatine insensitive 1</fullName>
    </submittedName>
</protein>
<dbReference type="Pfam" id="PF18511">
    <property type="entry name" value="F-box_5"/>
    <property type="match status" value="1"/>
</dbReference>
<keyword evidence="4" id="KW-1185">Reference proteome</keyword>
<reference evidence="3" key="2">
    <citation type="submission" date="2023-05" db="EMBL/GenBank/DDBJ databases">
        <authorList>
            <person name="Schelkunov M.I."/>
        </authorList>
    </citation>
    <scope>NUCLEOTIDE SEQUENCE</scope>
    <source>
        <strain evidence="3">Hsosn_3</strain>
        <tissue evidence="3">Leaf</tissue>
    </source>
</reference>
<dbReference type="InterPro" id="IPR041567">
    <property type="entry name" value="COI1_F-box"/>
</dbReference>
<accession>A0AAD8M0G9</accession>
<evidence type="ECO:0000313" key="3">
    <source>
        <dbReference type="EMBL" id="KAK1355189.1"/>
    </source>
</evidence>
<dbReference type="InterPro" id="IPR032675">
    <property type="entry name" value="LRR_dom_sf"/>
</dbReference>
<feature type="domain" description="Transport inhibitor response 1" evidence="2">
    <location>
        <begin position="74"/>
        <end position="119"/>
    </location>
</feature>
<evidence type="ECO:0000259" key="2">
    <source>
        <dbReference type="Pfam" id="PF18791"/>
    </source>
</evidence>
<name>A0AAD8M0G9_9APIA</name>
<reference evidence="3" key="1">
    <citation type="submission" date="2023-02" db="EMBL/GenBank/DDBJ databases">
        <title>Genome of toxic invasive species Heracleum sosnowskyi carries increased number of genes despite the absence of recent whole-genome duplications.</title>
        <authorList>
            <person name="Schelkunov M."/>
            <person name="Shtratnikova V."/>
            <person name="Makarenko M."/>
            <person name="Klepikova A."/>
            <person name="Omelchenko D."/>
            <person name="Novikova G."/>
            <person name="Obukhova E."/>
            <person name="Bogdanov V."/>
            <person name="Penin A."/>
            <person name="Logacheva M."/>
        </authorList>
    </citation>
    <scope>NUCLEOTIDE SEQUENCE</scope>
    <source>
        <strain evidence="3">Hsosn_3</strain>
        <tissue evidence="3">Leaf</tissue>
    </source>
</reference>
<dbReference type="Pfam" id="PF18791">
    <property type="entry name" value="Transp_inhibit"/>
    <property type="match status" value="1"/>
</dbReference>
<dbReference type="GO" id="GO:0031146">
    <property type="term" value="P:SCF-dependent proteasomal ubiquitin-dependent protein catabolic process"/>
    <property type="evidence" value="ECO:0007669"/>
    <property type="project" value="TreeGrafter"/>
</dbReference>
<proteinExistence type="predicted"/>
<dbReference type="Gene3D" id="3.80.10.10">
    <property type="entry name" value="Ribonuclease Inhibitor"/>
    <property type="match status" value="1"/>
</dbReference>
<dbReference type="PANTHER" id="PTHR16134:SF43">
    <property type="entry name" value="CORONATINE-INSENSITIVE PROTEIN 1"/>
    <property type="match status" value="1"/>
</dbReference>
<organism evidence="3 4">
    <name type="scientific">Heracleum sosnowskyi</name>
    <dbReference type="NCBI Taxonomy" id="360622"/>
    <lineage>
        <taxon>Eukaryota</taxon>
        <taxon>Viridiplantae</taxon>
        <taxon>Streptophyta</taxon>
        <taxon>Embryophyta</taxon>
        <taxon>Tracheophyta</taxon>
        <taxon>Spermatophyta</taxon>
        <taxon>Magnoliopsida</taxon>
        <taxon>eudicotyledons</taxon>
        <taxon>Gunneridae</taxon>
        <taxon>Pentapetalae</taxon>
        <taxon>asterids</taxon>
        <taxon>campanulids</taxon>
        <taxon>Apiales</taxon>
        <taxon>Apiaceae</taxon>
        <taxon>Apioideae</taxon>
        <taxon>apioid superclade</taxon>
        <taxon>Tordylieae</taxon>
        <taxon>Tordyliinae</taxon>
        <taxon>Heracleum</taxon>
    </lineage>
</organism>
<dbReference type="SUPFAM" id="SSF52047">
    <property type="entry name" value="RNI-like"/>
    <property type="match status" value="1"/>
</dbReference>